<evidence type="ECO:0000256" key="11">
    <source>
        <dbReference type="ARBA" id="ARBA00023239"/>
    </source>
</evidence>
<evidence type="ECO:0000256" key="1">
    <source>
        <dbReference type="ARBA" id="ARBA00004374"/>
    </source>
</evidence>
<dbReference type="GO" id="GO:0004364">
    <property type="term" value="F:glutathione transferase activity"/>
    <property type="evidence" value="ECO:0007669"/>
    <property type="project" value="TreeGrafter"/>
</dbReference>
<name>A0A167P6C0_PHYB8</name>
<evidence type="ECO:0000256" key="17">
    <source>
        <dbReference type="ARBA" id="ARBA00051411"/>
    </source>
</evidence>
<dbReference type="Proteomes" id="UP000077315">
    <property type="component" value="Unassembled WGS sequence"/>
</dbReference>
<dbReference type="GO" id="GO:0005635">
    <property type="term" value="C:nuclear envelope"/>
    <property type="evidence" value="ECO:0007669"/>
    <property type="project" value="TreeGrafter"/>
</dbReference>
<dbReference type="GO" id="GO:0005741">
    <property type="term" value="C:mitochondrial outer membrane"/>
    <property type="evidence" value="ECO:0007669"/>
    <property type="project" value="UniProtKB-SubCell"/>
</dbReference>
<comment type="pathway">
    <text evidence="13">Lipid metabolism; leukotriene C4 biosynthesis.</text>
</comment>
<dbReference type="OrthoDB" id="410651at2759"/>
<keyword evidence="9 21" id="KW-0472">Membrane</keyword>
<keyword evidence="8" id="KW-0496">Mitochondrion</keyword>
<dbReference type="InterPro" id="IPR023352">
    <property type="entry name" value="MAPEG-like_dom_sf"/>
</dbReference>
<evidence type="ECO:0000256" key="19">
    <source>
        <dbReference type="ARBA" id="ARBA00075145"/>
    </source>
</evidence>
<dbReference type="STRING" id="763407.A0A167P6C0"/>
<evidence type="ECO:0000256" key="14">
    <source>
        <dbReference type="ARBA" id="ARBA00037916"/>
    </source>
</evidence>
<evidence type="ECO:0000256" key="2">
    <source>
        <dbReference type="ARBA" id="ARBA00022679"/>
    </source>
</evidence>
<dbReference type="EMBL" id="KV440974">
    <property type="protein sequence ID" value="OAD77334.1"/>
    <property type="molecule type" value="Genomic_DNA"/>
</dbReference>
<reference evidence="23" key="1">
    <citation type="submission" date="2015-06" db="EMBL/GenBank/DDBJ databases">
        <title>Expansion of signal transduction pathways in fungi by whole-genome duplication.</title>
        <authorList>
            <consortium name="DOE Joint Genome Institute"/>
            <person name="Corrochano L.M."/>
            <person name="Kuo A."/>
            <person name="Marcet-Houben M."/>
            <person name="Polaino S."/>
            <person name="Salamov A."/>
            <person name="Villalobos J.M."/>
            <person name="Alvarez M.I."/>
            <person name="Avalos J."/>
            <person name="Benito E.P."/>
            <person name="Benoit I."/>
            <person name="Burger G."/>
            <person name="Camino L.P."/>
            <person name="Canovas D."/>
            <person name="Cerda-Olmedo E."/>
            <person name="Cheng J.-F."/>
            <person name="Dominguez A."/>
            <person name="Elias M."/>
            <person name="Eslava A.P."/>
            <person name="Glaser F."/>
            <person name="Grimwood J."/>
            <person name="Gutierrez G."/>
            <person name="Heitman J."/>
            <person name="Henrissat B."/>
            <person name="Iturriaga E.A."/>
            <person name="Lang B.F."/>
            <person name="Lavin J.L."/>
            <person name="Lee S."/>
            <person name="Li W."/>
            <person name="Lindquist E."/>
            <person name="Lopez-Garcia S."/>
            <person name="Luque E.M."/>
            <person name="Marcos A.T."/>
            <person name="Martin J."/>
            <person name="McCluskey K."/>
            <person name="Medina H.R."/>
            <person name="Miralles-Duran A."/>
            <person name="Miyazaki A."/>
            <person name="Munoz-Torres E."/>
            <person name="Oguiza J.A."/>
            <person name="Ohm R."/>
            <person name="Olmedo M."/>
            <person name="Orejas M."/>
            <person name="Ortiz-Castellanos L."/>
            <person name="Pisabarro A.G."/>
            <person name="Rodriguez-Romero J."/>
            <person name="Ruiz-Herrera J."/>
            <person name="Ruiz-Vazquez R."/>
            <person name="Sanz C."/>
            <person name="Schackwitz W."/>
            <person name="Schmutz J."/>
            <person name="Shahriari M."/>
            <person name="Shelest E."/>
            <person name="Silva-Franco F."/>
            <person name="Soanes D."/>
            <person name="Syed K."/>
            <person name="Tagua V.G."/>
            <person name="Talbot N.J."/>
            <person name="Thon M."/>
            <person name="De vries R.P."/>
            <person name="Wiebenga A."/>
            <person name="Yadav J.S."/>
            <person name="Braun E.L."/>
            <person name="Baker S."/>
            <person name="Garre V."/>
            <person name="Horwitz B."/>
            <person name="Torres-Martinez S."/>
            <person name="Idnurm A."/>
            <person name="Herrera-Estrella A."/>
            <person name="Gabaldon T."/>
            <person name="Grigoriev I.V."/>
        </authorList>
    </citation>
    <scope>NUCLEOTIDE SEQUENCE [LARGE SCALE GENOMIC DNA]</scope>
    <source>
        <strain evidence="23">NRRL 1555(-)</strain>
    </source>
</reference>
<comment type="subcellular location">
    <subcellularLocation>
        <location evidence="1">Mitochondrion outer membrane</location>
        <topology evidence="1">Multi-pass membrane protein</topology>
    </subcellularLocation>
</comment>
<dbReference type="RefSeq" id="XP_018295374.1">
    <property type="nucleotide sequence ID" value="XM_018428867.1"/>
</dbReference>
<protein>
    <recommendedName>
        <fullName evidence="18">Glutathione S-transferase 3, mitochondrial</fullName>
        <ecNumber evidence="15">4.4.1.20</ecNumber>
    </recommendedName>
    <alternativeName>
        <fullName evidence="19">Glutathione peroxidase MGST3</fullName>
    </alternativeName>
    <alternativeName>
        <fullName evidence="20">LTC4 synthase MGST3</fullName>
    </alternativeName>
</protein>
<comment type="catalytic activity">
    <reaction evidence="16">
        <text>leukotriene C4 = leukotriene A4 + glutathione</text>
        <dbReference type="Rhea" id="RHEA:17617"/>
        <dbReference type="ChEBI" id="CHEBI:57463"/>
        <dbReference type="ChEBI" id="CHEBI:57925"/>
        <dbReference type="ChEBI" id="CHEBI:57973"/>
        <dbReference type="EC" id="4.4.1.20"/>
    </reaction>
    <physiologicalReaction direction="right-to-left" evidence="16">
        <dbReference type="Rhea" id="RHEA:17619"/>
    </physiologicalReaction>
</comment>
<keyword evidence="4" id="KW-1000">Mitochondrion outer membrane</keyword>
<feature type="transmembrane region" description="Helical" evidence="21">
    <location>
        <begin position="124"/>
        <end position="144"/>
    </location>
</feature>
<dbReference type="InterPro" id="IPR050997">
    <property type="entry name" value="MAPEG"/>
</dbReference>
<keyword evidence="3 21" id="KW-0812">Transmembrane</keyword>
<feature type="transmembrane region" description="Helical" evidence="21">
    <location>
        <begin position="80"/>
        <end position="103"/>
    </location>
</feature>
<gene>
    <name evidence="22" type="ORF">PHYBLDRAFT_122324</name>
</gene>
<dbReference type="Gene3D" id="1.20.120.550">
    <property type="entry name" value="Membrane associated eicosanoid/glutathione metabolism-like domain"/>
    <property type="match status" value="1"/>
</dbReference>
<dbReference type="GO" id="GO:0006629">
    <property type="term" value="P:lipid metabolic process"/>
    <property type="evidence" value="ECO:0007669"/>
    <property type="project" value="UniProtKB-KW"/>
</dbReference>
<sequence length="145" mass="15865">MGPIIIPSEYGYVLATAVISGIFVVTLGASTGYARKAANIPYPYVYAERAEAEQDPKKHIFNCTQRAHQNTLEALPLYNLLLLISGIEYPKVASAAGLVWVAGRALYASGYKSGDPEKRHKGDFSYIGLFTLLGTSIYTIYQLLK</sequence>
<evidence type="ECO:0000256" key="9">
    <source>
        <dbReference type="ARBA" id="ARBA00023136"/>
    </source>
</evidence>
<evidence type="ECO:0000256" key="5">
    <source>
        <dbReference type="ARBA" id="ARBA00022989"/>
    </source>
</evidence>
<keyword evidence="12" id="KW-0449">Lipoprotein</keyword>
<dbReference type="InterPro" id="IPR001129">
    <property type="entry name" value="Membr-assoc_MAPEG"/>
</dbReference>
<keyword evidence="2" id="KW-0808">Transferase</keyword>
<feature type="transmembrane region" description="Helical" evidence="21">
    <location>
        <begin position="12"/>
        <end position="34"/>
    </location>
</feature>
<evidence type="ECO:0000313" key="22">
    <source>
        <dbReference type="EMBL" id="OAD77334.1"/>
    </source>
</evidence>
<dbReference type="PANTHER" id="PTHR10250:SF26">
    <property type="entry name" value="GLUTATHIONE S-TRANSFERASE 3, MITOCHONDRIAL"/>
    <property type="match status" value="1"/>
</dbReference>
<dbReference type="SUPFAM" id="SSF161084">
    <property type="entry name" value="MAPEG domain-like"/>
    <property type="match status" value="1"/>
</dbReference>
<evidence type="ECO:0000256" key="8">
    <source>
        <dbReference type="ARBA" id="ARBA00023128"/>
    </source>
</evidence>
<dbReference type="GO" id="GO:0005783">
    <property type="term" value="C:endoplasmic reticulum"/>
    <property type="evidence" value="ECO:0007669"/>
    <property type="project" value="TreeGrafter"/>
</dbReference>
<dbReference type="VEuPathDB" id="FungiDB:PHYBLDRAFT_122324"/>
<evidence type="ECO:0000256" key="3">
    <source>
        <dbReference type="ARBA" id="ARBA00022692"/>
    </source>
</evidence>
<dbReference type="EC" id="4.4.1.20" evidence="15"/>
<keyword evidence="7" id="KW-0443">Lipid metabolism</keyword>
<dbReference type="FunFam" id="1.20.120.550:FF:000004">
    <property type="entry name" value="Microsomal glutathione S-transferase 3"/>
    <property type="match status" value="1"/>
</dbReference>
<evidence type="ECO:0000256" key="12">
    <source>
        <dbReference type="ARBA" id="ARBA00023288"/>
    </source>
</evidence>
<comment type="pathway">
    <text evidence="14">Lipid metabolism; arachidonate metabolism.</text>
</comment>
<dbReference type="Pfam" id="PF01124">
    <property type="entry name" value="MAPEG"/>
    <property type="match status" value="1"/>
</dbReference>
<evidence type="ECO:0000256" key="15">
    <source>
        <dbReference type="ARBA" id="ARBA00039056"/>
    </source>
</evidence>
<evidence type="ECO:0000256" key="20">
    <source>
        <dbReference type="ARBA" id="ARBA00076908"/>
    </source>
</evidence>
<evidence type="ECO:0000256" key="21">
    <source>
        <dbReference type="SAM" id="Phobius"/>
    </source>
</evidence>
<evidence type="ECO:0000256" key="6">
    <source>
        <dbReference type="ARBA" id="ARBA00023002"/>
    </source>
</evidence>
<organism evidence="22 23">
    <name type="scientific">Phycomyces blakesleeanus (strain ATCC 8743b / DSM 1359 / FGSC 10004 / NBRC 33097 / NRRL 1555)</name>
    <dbReference type="NCBI Taxonomy" id="763407"/>
    <lineage>
        <taxon>Eukaryota</taxon>
        <taxon>Fungi</taxon>
        <taxon>Fungi incertae sedis</taxon>
        <taxon>Mucoromycota</taxon>
        <taxon>Mucoromycotina</taxon>
        <taxon>Mucoromycetes</taxon>
        <taxon>Mucorales</taxon>
        <taxon>Phycomycetaceae</taxon>
        <taxon>Phycomyces</taxon>
    </lineage>
</organism>
<proteinExistence type="predicted"/>
<evidence type="ECO:0000256" key="4">
    <source>
        <dbReference type="ARBA" id="ARBA00022787"/>
    </source>
</evidence>
<keyword evidence="11" id="KW-0456">Lyase</keyword>
<dbReference type="GO" id="GO:0004602">
    <property type="term" value="F:glutathione peroxidase activity"/>
    <property type="evidence" value="ECO:0007669"/>
    <property type="project" value="TreeGrafter"/>
</dbReference>
<accession>A0A167P6C0</accession>
<comment type="catalytic activity">
    <reaction evidence="17">
        <text>15-deoxy-Delta(12,14)-prostaglandin J2 + glutathione = 15-deoxy-Delta(12,14)-prostaglandin J2-S-(R)-glutathione</text>
        <dbReference type="Rhea" id="RHEA:75963"/>
        <dbReference type="ChEBI" id="CHEBI:57925"/>
        <dbReference type="ChEBI" id="CHEBI:85236"/>
        <dbReference type="ChEBI" id="CHEBI:194498"/>
    </reaction>
    <physiologicalReaction direction="left-to-right" evidence="17">
        <dbReference type="Rhea" id="RHEA:75964"/>
    </physiologicalReaction>
</comment>
<evidence type="ECO:0000256" key="18">
    <source>
        <dbReference type="ARBA" id="ARBA00069748"/>
    </source>
</evidence>
<evidence type="ECO:0000256" key="13">
    <source>
        <dbReference type="ARBA" id="ARBA00037884"/>
    </source>
</evidence>
<dbReference type="GeneID" id="28989773"/>
<evidence type="ECO:0000256" key="10">
    <source>
        <dbReference type="ARBA" id="ARBA00023139"/>
    </source>
</evidence>
<evidence type="ECO:0000256" key="7">
    <source>
        <dbReference type="ARBA" id="ARBA00023098"/>
    </source>
</evidence>
<dbReference type="GO" id="GO:0004464">
    <property type="term" value="F:leukotriene-C4 synthase activity"/>
    <property type="evidence" value="ECO:0007669"/>
    <property type="project" value="UniProtKB-EC"/>
</dbReference>
<evidence type="ECO:0000256" key="16">
    <source>
        <dbReference type="ARBA" id="ARBA00049298"/>
    </source>
</evidence>
<keyword evidence="5 21" id="KW-1133">Transmembrane helix</keyword>
<dbReference type="PANTHER" id="PTHR10250">
    <property type="entry name" value="MICROSOMAL GLUTATHIONE S-TRANSFERASE"/>
    <property type="match status" value="1"/>
</dbReference>
<dbReference type="InParanoid" id="A0A167P6C0"/>
<keyword evidence="10" id="KW-0564">Palmitate</keyword>
<keyword evidence="23" id="KW-1185">Reference proteome</keyword>
<evidence type="ECO:0000313" key="23">
    <source>
        <dbReference type="Proteomes" id="UP000077315"/>
    </source>
</evidence>
<dbReference type="AlphaFoldDB" id="A0A167P6C0"/>
<keyword evidence="6" id="KW-0560">Oxidoreductase</keyword>